<dbReference type="InterPro" id="IPR033985">
    <property type="entry name" value="SusD-like_N"/>
</dbReference>
<evidence type="ECO:0000259" key="6">
    <source>
        <dbReference type="Pfam" id="PF07980"/>
    </source>
</evidence>
<dbReference type="Proteomes" id="UP000198984">
    <property type="component" value="Unassembled WGS sequence"/>
</dbReference>
<dbReference type="STRING" id="573321.SAMN04488505_103481"/>
<keyword evidence="9" id="KW-1185">Reference proteome</keyword>
<name>A0A1H7VXJ8_9BACT</name>
<evidence type="ECO:0000313" key="9">
    <source>
        <dbReference type="Proteomes" id="UP000198984"/>
    </source>
</evidence>
<organism evidence="8 9">
    <name type="scientific">Chitinophaga rupis</name>
    <dbReference type="NCBI Taxonomy" id="573321"/>
    <lineage>
        <taxon>Bacteria</taxon>
        <taxon>Pseudomonadati</taxon>
        <taxon>Bacteroidota</taxon>
        <taxon>Chitinophagia</taxon>
        <taxon>Chitinophagales</taxon>
        <taxon>Chitinophagaceae</taxon>
        <taxon>Chitinophaga</taxon>
    </lineage>
</organism>
<feature type="domain" description="SusD-like N-terminal" evidence="7">
    <location>
        <begin position="23"/>
        <end position="232"/>
    </location>
</feature>
<dbReference type="Pfam" id="PF07980">
    <property type="entry name" value="SusD_RagB"/>
    <property type="match status" value="1"/>
</dbReference>
<evidence type="ECO:0000256" key="5">
    <source>
        <dbReference type="ARBA" id="ARBA00023237"/>
    </source>
</evidence>
<evidence type="ECO:0000256" key="1">
    <source>
        <dbReference type="ARBA" id="ARBA00004442"/>
    </source>
</evidence>
<keyword evidence="3" id="KW-0732">Signal</keyword>
<dbReference type="AlphaFoldDB" id="A0A1H7VXJ8"/>
<dbReference type="Gene3D" id="1.25.40.390">
    <property type="match status" value="1"/>
</dbReference>
<evidence type="ECO:0000259" key="7">
    <source>
        <dbReference type="Pfam" id="PF14322"/>
    </source>
</evidence>
<feature type="domain" description="RagB/SusD" evidence="6">
    <location>
        <begin position="373"/>
        <end position="506"/>
    </location>
</feature>
<keyword evidence="5" id="KW-0998">Cell outer membrane</keyword>
<protein>
    <submittedName>
        <fullName evidence="8">SusD family protein</fullName>
    </submittedName>
</protein>
<dbReference type="RefSeq" id="WP_089913332.1">
    <property type="nucleotide sequence ID" value="NZ_FOBB01000003.1"/>
</dbReference>
<accession>A0A1H7VXJ8</accession>
<evidence type="ECO:0000256" key="4">
    <source>
        <dbReference type="ARBA" id="ARBA00023136"/>
    </source>
</evidence>
<comment type="subcellular location">
    <subcellularLocation>
        <location evidence="1">Cell outer membrane</location>
    </subcellularLocation>
</comment>
<dbReference type="EMBL" id="FOBB01000003">
    <property type="protein sequence ID" value="SEM13784.1"/>
    <property type="molecule type" value="Genomic_DNA"/>
</dbReference>
<dbReference type="SUPFAM" id="SSF48452">
    <property type="entry name" value="TPR-like"/>
    <property type="match status" value="1"/>
</dbReference>
<gene>
    <name evidence="8" type="ORF">SAMN04488505_103481</name>
</gene>
<sequence length="507" mass="58179">MKTIIKNCIALALTAGLLPGCDKFLDERPSKTSSLVVTTTSQLNALLNDYEQFYAESNNTAILSTDDYGLTTPIYDARQGIFSPITVQYNTWDTAYLMDDPGQSFWSSEYRKIFTANMVLQYADKVTGPDEDKANLKADAHLIRAYSYFQLANTFTLPYSSSKGDEPGLPLKLTIAFDEPVARAPLSKVYEQIEADLAEAMKIKMPLIQNGKPRHWRANTAAVNGFAARYYLAMNKYTDALKYANQALQEYSMLVDYNTQMRYGRDEVVTINPGPNAQTVTLKYPYTHDNQEDFTDMIGWPEFLYFRMLDYGTWWYMPSTALMNLYDQAHDLRYQYHYVEGYSYDRGMIDPAYNYPGYIFFFKDRIPSGPTTAEMLLIKAEAQARTDDFSGAMTTLNSLRVKRMTPGPWVNLTATGKDDAIKKVLEERRREMPFVHRWYDVRRYNNNDDPNDDVEMSKTFYPYTLSSVLSTQPVKTYSLPKHSRRFAAPLPRTEMISSNGAIQQNTY</sequence>
<evidence type="ECO:0000313" key="8">
    <source>
        <dbReference type="EMBL" id="SEM13784.1"/>
    </source>
</evidence>
<evidence type="ECO:0000256" key="3">
    <source>
        <dbReference type="ARBA" id="ARBA00022729"/>
    </source>
</evidence>
<evidence type="ECO:0000256" key="2">
    <source>
        <dbReference type="ARBA" id="ARBA00006275"/>
    </source>
</evidence>
<dbReference type="GO" id="GO:0009279">
    <property type="term" value="C:cell outer membrane"/>
    <property type="evidence" value="ECO:0007669"/>
    <property type="project" value="UniProtKB-SubCell"/>
</dbReference>
<reference evidence="8 9" key="1">
    <citation type="submission" date="2016-10" db="EMBL/GenBank/DDBJ databases">
        <authorList>
            <person name="de Groot N.N."/>
        </authorList>
    </citation>
    <scope>NUCLEOTIDE SEQUENCE [LARGE SCALE GENOMIC DNA]</scope>
    <source>
        <strain evidence="8 9">DSM 21039</strain>
    </source>
</reference>
<dbReference type="OrthoDB" id="1094477at2"/>
<dbReference type="InterPro" id="IPR011990">
    <property type="entry name" value="TPR-like_helical_dom_sf"/>
</dbReference>
<dbReference type="InterPro" id="IPR012944">
    <property type="entry name" value="SusD_RagB_dom"/>
</dbReference>
<comment type="similarity">
    <text evidence="2">Belongs to the SusD family.</text>
</comment>
<dbReference type="Pfam" id="PF14322">
    <property type="entry name" value="SusD-like_3"/>
    <property type="match status" value="1"/>
</dbReference>
<proteinExistence type="inferred from homology"/>
<keyword evidence="4" id="KW-0472">Membrane</keyword>